<gene>
    <name evidence="8" type="ORF">FHS60_000406</name>
</gene>
<evidence type="ECO:0000256" key="5">
    <source>
        <dbReference type="ARBA" id="ARBA00023136"/>
    </source>
</evidence>
<reference evidence="8 9" key="1">
    <citation type="submission" date="2020-08" db="EMBL/GenBank/DDBJ databases">
        <title>Genomic Encyclopedia of Type Strains, Phase IV (KMG-IV): sequencing the most valuable type-strain genomes for metagenomic binning, comparative biology and taxonomic classification.</title>
        <authorList>
            <person name="Goeker M."/>
        </authorList>
    </citation>
    <scope>NUCLEOTIDE SEQUENCE [LARGE SCALE GENOMIC DNA]</scope>
    <source>
        <strain evidence="8 9">DSM 22548</strain>
    </source>
</reference>
<dbReference type="GO" id="GO:0005886">
    <property type="term" value="C:plasma membrane"/>
    <property type="evidence" value="ECO:0007669"/>
    <property type="project" value="UniProtKB-SubCell"/>
</dbReference>
<feature type="transmembrane region" description="Helical" evidence="6">
    <location>
        <begin position="303"/>
        <end position="325"/>
    </location>
</feature>
<dbReference type="GO" id="GO:0140359">
    <property type="term" value="F:ABC-type transporter activity"/>
    <property type="evidence" value="ECO:0007669"/>
    <property type="project" value="InterPro"/>
</dbReference>
<keyword evidence="2" id="KW-1003">Cell membrane</keyword>
<dbReference type="PANTHER" id="PTHR30294:SF47">
    <property type="entry name" value="INNER MEMBRANE TRANSPORT PERMEASE YHHJ"/>
    <property type="match status" value="1"/>
</dbReference>
<keyword evidence="4 6" id="KW-1133">Transmembrane helix</keyword>
<comment type="caution">
    <text evidence="8">The sequence shown here is derived from an EMBL/GenBank/DDBJ whole genome shotgun (WGS) entry which is preliminary data.</text>
</comment>
<keyword evidence="5 6" id="KW-0472">Membrane</keyword>
<dbReference type="Proteomes" id="UP000541425">
    <property type="component" value="Unassembled WGS sequence"/>
</dbReference>
<accession>A0A7W5YD80</accession>
<evidence type="ECO:0000313" key="8">
    <source>
        <dbReference type="EMBL" id="MBB3701964.1"/>
    </source>
</evidence>
<evidence type="ECO:0000256" key="6">
    <source>
        <dbReference type="SAM" id="Phobius"/>
    </source>
</evidence>
<name>A0A7W5YD80_9BACT</name>
<protein>
    <submittedName>
        <fullName evidence="8">ABC-2 type transport system permease protein</fullName>
    </submittedName>
</protein>
<feature type="transmembrane region" description="Helical" evidence="6">
    <location>
        <begin position="269"/>
        <end position="291"/>
    </location>
</feature>
<dbReference type="InterPro" id="IPR051449">
    <property type="entry name" value="ABC-2_transporter_component"/>
</dbReference>
<evidence type="ECO:0000256" key="3">
    <source>
        <dbReference type="ARBA" id="ARBA00022692"/>
    </source>
</evidence>
<proteinExistence type="predicted"/>
<dbReference type="RefSeq" id="WP_183694244.1">
    <property type="nucleotide sequence ID" value="NZ_JACICA010000001.1"/>
</dbReference>
<evidence type="ECO:0000259" key="7">
    <source>
        <dbReference type="Pfam" id="PF12698"/>
    </source>
</evidence>
<evidence type="ECO:0000256" key="2">
    <source>
        <dbReference type="ARBA" id="ARBA00022475"/>
    </source>
</evidence>
<comment type="subcellular location">
    <subcellularLocation>
        <location evidence="1">Cell membrane</location>
        <topology evidence="1">Multi-pass membrane protein</topology>
    </subcellularLocation>
</comment>
<dbReference type="Pfam" id="PF12698">
    <property type="entry name" value="ABC2_membrane_3"/>
    <property type="match status" value="1"/>
</dbReference>
<evidence type="ECO:0000256" key="1">
    <source>
        <dbReference type="ARBA" id="ARBA00004651"/>
    </source>
</evidence>
<feature type="domain" description="ABC-2 type transporter transmembrane" evidence="7">
    <location>
        <begin position="21"/>
        <end position="370"/>
    </location>
</feature>
<organism evidence="8 9">
    <name type="scientific">Alloprevotella rava</name>
    <dbReference type="NCBI Taxonomy" id="671218"/>
    <lineage>
        <taxon>Bacteria</taxon>
        <taxon>Pseudomonadati</taxon>
        <taxon>Bacteroidota</taxon>
        <taxon>Bacteroidia</taxon>
        <taxon>Bacteroidales</taxon>
        <taxon>Prevotellaceae</taxon>
        <taxon>Alloprevotella</taxon>
    </lineage>
</organism>
<evidence type="ECO:0000256" key="4">
    <source>
        <dbReference type="ARBA" id="ARBA00022989"/>
    </source>
</evidence>
<feature type="transmembrane region" description="Helical" evidence="6">
    <location>
        <begin position="190"/>
        <end position="209"/>
    </location>
</feature>
<feature type="transmembrane region" description="Helical" evidence="6">
    <location>
        <begin position="230"/>
        <end position="257"/>
    </location>
</feature>
<dbReference type="EMBL" id="JACICA010000001">
    <property type="protein sequence ID" value="MBB3701964.1"/>
    <property type="molecule type" value="Genomic_DNA"/>
</dbReference>
<keyword evidence="3 6" id="KW-0812">Transmembrane</keyword>
<dbReference type="AlphaFoldDB" id="A0A7W5YD80"/>
<dbReference type="InterPro" id="IPR013525">
    <property type="entry name" value="ABC2_TM"/>
</dbReference>
<evidence type="ECO:0000313" key="9">
    <source>
        <dbReference type="Proteomes" id="UP000541425"/>
    </source>
</evidence>
<dbReference type="PANTHER" id="PTHR30294">
    <property type="entry name" value="MEMBRANE COMPONENT OF ABC TRANSPORTER YHHJ-RELATED"/>
    <property type="match status" value="1"/>
</dbReference>
<dbReference type="Gene3D" id="3.40.1710.10">
    <property type="entry name" value="abc type-2 transporter like domain"/>
    <property type="match status" value="1"/>
</dbReference>
<sequence length="386" mass="43486">MKEITKIAKREYHRMKNNPIYWFSIIFAPLLCVVFFTTIMWQGLPTNLPIGLVDQDNTTTTRKIARNLDAFQQTAIIQNYPDVSSARRAVQRGDIYAFYYIPKGTTAKANAQKIPTISFYTNYAYLVAGSLVMRDMRMMSELASASAGRSVLYARGATEQQALAFLQPIVVDSHAINNPWLNYNIYLSNTIVPGILGIFLFMMTVYSIGTEIKEGTAHDWILKARGNMHVALIGKLLPNTLLFLLVGWTIVFYFYGYMHFPCNSGITDMLILMTLFILSCEALGILMITILPTLRLGLSFASLWGVLSLSICGMSFPVMAMHPALQGLSWLFPLRHYFILYVNCALDGYNLTNAWLYLVALAGFILLAIITTPILKRELLTVKYVP</sequence>
<feature type="transmembrane region" description="Helical" evidence="6">
    <location>
        <begin position="355"/>
        <end position="375"/>
    </location>
</feature>
<feature type="transmembrane region" description="Helical" evidence="6">
    <location>
        <begin position="20"/>
        <end position="41"/>
    </location>
</feature>